<gene>
    <name evidence="2" type="ORF">SDC9_140613</name>
</gene>
<organism evidence="2">
    <name type="scientific">bioreactor metagenome</name>
    <dbReference type="NCBI Taxonomy" id="1076179"/>
    <lineage>
        <taxon>unclassified sequences</taxon>
        <taxon>metagenomes</taxon>
        <taxon>ecological metagenomes</taxon>
    </lineage>
</organism>
<proteinExistence type="predicted"/>
<name>A0A645DVW7_9ZZZZ</name>
<evidence type="ECO:0000313" key="2">
    <source>
        <dbReference type="EMBL" id="MPM93476.1"/>
    </source>
</evidence>
<evidence type="ECO:0000256" key="1">
    <source>
        <dbReference type="SAM" id="MobiDB-lite"/>
    </source>
</evidence>
<feature type="region of interest" description="Disordered" evidence="1">
    <location>
        <begin position="1"/>
        <end position="29"/>
    </location>
</feature>
<dbReference type="AlphaFoldDB" id="A0A645DVW7"/>
<accession>A0A645DVW7</accession>
<dbReference type="EMBL" id="VSSQ01040276">
    <property type="protein sequence ID" value="MPM93476.1"/>
    <property type="molecule type" value="Genomic_DNA"/>
</dbReference>
<sequence>MEQFDILNKNGEPTGLTADKGTELKEGQY</sequence>
<reference evidence="2" key="1">
    <citation type="submission" date="2019-08" db="EMBL/GenBank/DDBJ databases">
        <authorList>
            <person name="Kucharzyk K."/>
            <person name="Murdoch R.W."/>
            <person name="Higgins S."/>
            <person name="Loffler F."/>
        </authorList>
    </citation>
    <scope>NUCLEOTIDE SEQUENCE</scope>
</reference>
<comment type="caution">
    <text evidence="2">The sequence shown here is derived from an EMBL/GenBank/DDBJ whole genome shotgun (WGS) entry which is preliminary data.</text>
</comment>
<protein>
    <submittedName>
        <fullName evidence="2">Uncharacterized protein</fullName>
    </submittedName>
</protein>
<feature type="compositionally biased region" description="Basic and acidic residues" evidence="1">
    <location>
        <begin position="20"/>
        <end position="29"/>
    </location>
</feature>